<sequence length="59" mass="6746">MISLSSAKVSGGHRSVLYENINYKGAKWILKPGKYANFIKKKLSKNRSWNDVVFSLCIR</sequence>
<evidence type="ECO:0000256" key="2">
    <source>
        <dbReference type="ARBA" id="ARBA00022737"/>
    </source>
</evidence>
<organism evidence="4 5">
    <name type="scientific">Shimazuella alba</name>
    <dbReference type="NCBI Taxonomy" id="2690964"/>
    <lineage>
        <taxon>Bacteria</taxon>
        <taxon>Bacillati</taxon>
        <taxon>Bacillota</taxon>
        <taxon>Bacilli</taxon>
        <taxon>Bacillales</taxon>
        <taxon>Thermoactinomycetaceae</taxon>
        <taxon>Shimazuella</taxon>
    </lineage>
</organism>
<dbReference type="Gene3D" id="2.60.20.10">
    <property type="entry name" value="Crystallins"/>
    <property type="match status" value="1"/>
</dbReference>
<keyword evidence="2" id="KW-0677">Repeat</keyword>
<dbReference type="AlphaFoldDB" id="A0A6I4VY56"/>
<keyword evidence="5" id="KW-1185">Reference proteome</keyword>
<dbReference type="Pfam" id="PF00030">
    <property type="entry name" value="Crystall"/>
    <property type="match status" value="1"/>
</dbReference>
<gene>
    <name evidence="4" type="ORF">GSM42_13895</name>
</gene>
<proteinExistence type="inferred from homology"/>
<dbReference type="Proteomes" id="UP000430692">
    <property type="component" value="Unassembled WGS sequence"/>
</dbReference>
<name>A0A6I4VY56_9BACL</name>
<dbReference type="SUPFAM" id="SSF49695">
    <property type="entry name" value="gamma-Crystallin-like"/>
    <property type="match status" value="1"/>
</dbReference>
<dbReference type="InterPro" id="IPR001064">
    <property type="entry name" value="Beta/gamma_crystallin"/>
</dbReference>
<feature type="domain" description="Beta/gamma crystallin 'Greek key'" evidence="3">
    <location>
        <begin position="4"/>
        <end position="40"/>
    </location>
</feature>
<comment type="similarity">
    <text evidence="1">Belongs to the beta/gamma-crystallin family.</text>
</comment>
<accession>A0A6I4VY56</accession>
<evidence type="ECO:0000259" key="3">
    <source>
        <dbReference type="Pfam" id="PF00030"/>
    </source>
</evidence>
<evidence type="ECO:0000313" key="4">
    <source>
        <dbReference type="EMBL" id="MXQ54786.1"/>
    </source>
</evidence>
<protein>
    <recommendedName>
        <fullName evidence="3">Beta/gamma crystallin 'Greek key' domain-containing protein</fullName>
    </recommendedName>
</protein>
<reference evidence="4 5" key="1">
    <citation type="submission" date="2019-12" db="EMBL/GenBank/DDBJ databases">
        <title>Whole-genome analyses of novel actinobacteria.</title>
        <authorList>
            <person name="Sahin N."/>
            <person name="Saygin H."/>
        </authorList>
    </citation>
    <scope>NUCLEOTIDE SEQUENCE [LARGE SCALE GENOMIC DNA]</scope>
    <source>
        <strain evidence="4 5">KC615</strain>
    </source>
</reference>
<dbReference type="InterPro" id="IPR011024">
    <property type="entry name" value="G_crystallin-like"/>
</dbReference>
<dbReference type="EMBL" id="WUUL01000009">
    <property type="protein sequence ID" value="MXQ54786.1"/>
    <property type="molecule type" value="Genomic_DNA"/>
</dbReference>
<comment type="caution">
    <text evidence="4">The sequence shown here is derived from an EMBL/GenBank/DDBJ whole genome shotgun (WGS) entry which is preliminary data.</text>
</comment>
<evidence type="ECO:0000256" key="1">
    <source>
        <dbReference type="ARBA" id="ARBA00009646"/>
    </source>
</evidence>
<evidence type="ECO:0000313" key="5">
    <source>
        <dbReference type="Proteomes" id="UP000430692"/>
    </source>
</evidence>